<evidence type="ECO:0000256" key="4">
    <source>
        <dbReference type="ARBA" id="ARBA00022640"/>
    </source>
</evidence>
<feature type="region of interest" description="Disordered" evidence="9">
    <location>
        <begin position="339"/>
        <end position="384"/>
    </location>
</feature>
<keyword evidence="11" id="KW-1185">Reference proteome</keyword>
<sequence length="418" mass="44724">MPKPSICSQRQKSRSQENNLLKKINGVALILSSVLDCVGAARAITYEEALQQTVSSSSSGGGFDVDVGGIVDSVVSYGTDNPGFVIGGVTVLVVPLVLSQIFKKPKAWGVESARNAYAKLGEDGNAQLLDIRAPVDFREVGSPDLRGLKKKVVSIFYKGDNKPGFLKKLSVKFKDPGNTTLFILDKFDGNSELVAELVTLNGFKAAYAIRDGAEGPRGWLKSGLPWIKKAVNFNLGALTDIFSEIGEGLDSLPLTLGLAAATGLGLLAFTEIETVLELLGSAALIQFFSSKLLFAEVSRPKENSAQVEEFLNTNVAPQELADDIKKIGKALLPVTLDEKALPGPEEGTTNAAVPDNTVQKASNETPPEVNSVPRAEVKEESLSGLSRPLSPYPYVSPNPPLFLDSSSHLVYVVYVLRY</sequence>
<evidence type="ECO:0000256" key="6">
    <source>
        <dbReference type="ARBA" id="ARBA00022946"/>
    </source>
</evidence>
<reference evidence="10 11" key="1">
    <citation type="submission" date="2024-01" db="EMBL/GenBank/DDBJ databases">
        <title>Genome assemblies of Stephania.</title>
        <authorList>
            <person name="Yang L."/>
        </authorList>
    </citation>
    <scope>NUCLEOTIDE SEQUENCE [LARGE SCALE GENOMIC DNA]</scope>
    <source>
        <strain evidence="10">JXDWG</strain>
        <tissue evidence="10">Leaf</tissue>
    </source>
</reference>
<dbReference type="SUPFAM" id="SSF52821">
    <property type="entry name" value="Rhodanese/Cell cycle control phosphatase"/>
    <property type="match status" value="1"/>
</dbReference>
<dbReference type="PANTHER" id="PTHR47377">
    <property type="entry name" value="RHODANESE-LIKE DOMAIN-CONTAINING PROTEIN 4, CHLOROPLASTIC"/>
    <property type="match status" value="1"/>
</dbReference>
<dbReference type="InterPro" id="IPR036873">
    <property type="entry name" value="Rhodanese-like_dom_sf"/>
</dbReference>
<organism evidence="10 11">
    <name type="scientific">Stephania cephalantha</name>
    <dbReference type="NCBI Taxonomy" id="152367"/>
    <lineage>
        <taxon>Eukaryota</taxon>
        <taxon>Viridiplantae</taxon>
        <taxon>Streptophyta</taxon>
        <taxon>Embryophyta</taxon>
        <taxon>Tracheophyta</taxon>
        <taxon>Spermatophyta</taxon>
        <taxon>Magnoliopsida</taxon>
        <taxon>Ranunculales</taxon>
        <taxon>Menispermaceae</taxon>
        <taxon>Menispermoideae</taxon>
        <taxon>Cissampelideae</taxon>
        <taxon>Stephania</taxon>
    </lineage>
</organism>
<dbReference type="GO" id="GO:0009535">
    <property type="term" value="C:chloroplast thylakoid membrane"/>
    <property type="evidence" value="ECO:0007669"/>
    <property type="project" value="UniProtKB-ARBA"/>
</dbReference>
<comment type="subcellular location">
    <subcellularLocation>
        <location evidence="2">Membrane</location>
    </subcellularLocation>
    <subcellularLocation>
        <location evidence="1">Plastid</location>
        <location evidence="1">Chloroplast</location>
    </subcellularLocation>
</comment>
<evidence type="ECO:0000256" key="3">
    <source>
        <dbReference type="ARBA" id="ARBA00022528"/>
    </source>
</evidence>
<dbReference type="InterPro" id="IPR044240">
    <property type="entry name" value="STR4-like"/>
</dbReference>
<evidence type="ECO:0000313" key="10">
    <source>
        <dbReference type="EMBL" id="KAK9094222.1"/>
    </source>
</evidence>
<dbReference type="AlphaFoldDB" id="A0AAP0EM01"/>
<keyword evidence="4" id="KW-0934">Plastid</keyword>
<feature type="compositionally biased region" description="Polar residues" evidence="9">
    <location>
        <begin position="347"/>
        <end position="365"/>
    </location>
</feature>
<comment type="caution">
    <text evidence="10">The sequence shown here is derived from an EMBL/GenBank/DDBJ whole genome shotgun (WGS) entry which is preliminary data.</text>
</comment>
<dbReference type="FunFam" id="3.40.250.10:FF:000044">
    <property type="entry name" value="Rhodanese-like domain-containing protein 4, chloroplastic"/>
    <property type="match status" value="1"/>
</dbReference>
<dbReference type="Proteomes" id="UP001419268">
    <property type="component" value="Unassembled WGS sequence"/>
</dbReference>
<keyword evidence="5" id="KW-0812">Transmembrane</keyword>
<evidence type="ECO:0000313" key="11">
    <source>
        <dbReference type="Proteomes" id="UP001419268"/>
    </source>
</evidence>
<evidence type="ECO:0000256" key="2">
    <source>
        <dbReference type="ARBA" id="ARBA00004370"/>
    </source>
</evidence>
<proteinExistence type="predicted"/>
<gene>
    <name evidence="10" type="ORF">Scep_025691</name>
</gene>
<dbReference type="EMBL" id="JBBNAG010000011">
    <property type="protein sequence ID" value="KAK9094222.1"/>
    <property type="molecule type" value="Genomic_DNA"/>
</dbReference>
<accession>A0AAP0EM01</accession>
<evidence type="ECO:0000256" key="8">
    <source>
        <dbReference type="ARBA" id="ARBA00023136"/>
    </source>
</evidence>
<dbReference type="Gene3D" id="3.40.250.10">
    <property type="entry name" value="Rhodanese-like domain"/>
    <property type="match status" value="1"/>
</dbReference>
<evidence type="ECO:0000256" key="1">
    <source>
        <dbReference type="ARBA" id="ARBA00004229"/>
    </source>
</evidence>
<dbReference type="PANTHER" id="PTHR47377:SF1">
    <property type="entry name" value="RHODANESE-LIKE DOMAIN-CONTAINING PROTEIN 4, CHLOROPLASTIC"/>
    <property type="match status" value="1"/>
</dbReference>
<evidence type="ECO:0000256" key="9">
    <source>
        <dbReference type="SAM" id="MobiDB-lite"/>
    </source>
</evidence>
<evidence type="ECO:0000256" key="5">
    <source>
        <dbReference type="ARBA" id="ARBA00022692"/>
    </source>
</evidence>
<evidence type="ECO:0008006" key="12">
    <source>
        <dbReference type="Google" id="ProtNLM"/>
    </source>
</evidence>
<keyword evidence="3" id="KW-0150">Chloroplast</keyword>
<evidence type="ECO:0000256" key="7">
    <source>
        <dbReference type="ARBA" id="ARBA00022989"/>
    </source>
</evidence>
<keyword evidence="7" id="KW-1133">Transmembrane helix</keyword>
<keyword evidence="6" id="KW-0809">Transit peptide</keyword>
<name>A0AAP0EM01_9MAGN</name>
<protein>
    <recommendedName>
        <fullName evidence="12">Rhodanese-like domain-containing protein 4, chloroplastic</fullName>
    </recommendedName>
</protein>
<keyword evidence="8" id="KW-0472">Membrane</keyword>